<proteinExistence type="inferred from homology"/>
<dbReference type="GO" id="GO:0006520">
    <property type="term" value="P:amino acid metabolic process"/>
    <property type="evidence" value="ECO:0007669"/>
    <property type="project" value="InterPro"/>
</dbReference>
<dbReference type="STRING" id="1304284.L21TH_1816"/>
<dbReference type="AlphaFoldDB" id="R1CCZ4"/>
<dbReference type="Proteomes" id="UP000013378">
    <property type="component" value="Unassembled WGS sequence"/>
</dbReference>
<dbReference type="InterPro" id="IPR015424">
    <property type="entry name" value="PyrdxlP-dep_Trfase"/>
</dbReference>
<keyword evidence="9" id="KW-1185">Reference proteome</keyword>
<evidence type="ECO:0000256" key="2">
    <source>
        <dbReference type="ARBA" id="ARBA00007441"/>
    </source>
</evidence>
<evidence type="ECO:0000313" key="9">
    <source>
        <dbReference type="Proteomes" id="UP000013378"/>
    </source>
</evidence>
<dbReference type="PATRIC" id="fig|1304284.3.peg.1783"/>
<dbReference type="GO" id="GO:0030170">
    <property type="term" value="F:pyridoxal phosphate binding"/>
    <property type="evidence" value="ECO:0007669"/>
    <property type="project" value="InterPro"/>
</dbReference>
<dbReference type="FunFam" id="3.40.640.10:FF:000033">
    <property type="entry name" value="Aspartate aminotransferase"/>
    <property type="match status" value="1"/>
</dbReference>
<dbReference type="EC" id="2.6.1.-" evidence="6"/>
<comment type="similarity">
    <text evidence="2 6">Belongs to the class-I pyridoxal-phosphate-dependent aminotransferase family.</text>
</comment>
<evidence type="ECO:0000256" key="4">
    <source>
        <dbReference type="ARBA" id="ARBA00022679"/>
    </source>
</evidence>
<dbReference type="EMBL" id="ARZA01000203">
    <property type="protein sequence ID" value="EOD00165.1"/>
    <property type="molecule type" value="Genomic_DNA"/>
</dbReference>
<dbReference type="PRINTS" id="PR00753">
    <property type="entry name" value="ACCSYNTHASE"/>
</dbReference>
<dbReference type="InterPro" id="IPR015421">
    <property type="entry name" value="PyrdxlP-dep_Trfase_major"/>
</dbReference>
<accession>R1CCZ4</accession>
<comment type="caution">
    <text evidence="8">The sequence shown here is derived from an EMBL/GenBank/DDBJ whole genome shotgun (WGS) entry which is preliminary data.</text>
</comment>
<dbReference type="Pfam" id="PF00155">
    <property type="entry name" value="Aminotran_1_2"/>
    <property type="match status" value="1"/>
</dbReference>
<dbReference type="InterPro" id="IPR004838">
    <property type="entry name" value="NHTrfase_class1_PyrdxlP-BS"/>
</dbReference>
<dbReference type="Gene3D" id="3.40.640.10">
    <property type="entry name" value="Type I PLP-dependent aspartate aminotransferase-like (Major domain)"/>
    <property type="match status" value="1"/>
</dbReference>
<name>R1CCZ4_9FIRM</name>
<dbReference type="PROSITE" id="PS00105">
    <property type="entry name" value="AA_TRANSFER_CLASS_1"/>
    <property type="match status" value="1"/>
</dbReference>
<dbReference type="InterPro" id="IPR004839">
    <property type="entry name" value="Aminotransferase_I/II_large"/>
</dbReference>
<feature type="domain" description="Aminotransferase class I/classII large" evidence="7">
    <location>
        <begin position="30"/>
        <end position="387"/>
    </location>
</feature>
<dbReference type="SUPFAM" id="SSF53383">
    <property type="entry name" value="PLP-dependent transferases"/>
    <property type="match status" value="1"/>
</dbReference>
<evidence type="ECO:0000256" key="6">
    <source>
        <dbReference type="RuleBase" id="RU000481"/>
    </source>
</evidence>
<protein>
    <recommendedName>
        <fullName evidence="6">Aminotransferase</fullName>
        <ecNumber evidence="6">2.6.1.-</ecNumber>
    </recommendedName>
</protein>
<dbReference type="PANTHER" id="PTHR46383:SF1">
    <property type="entry name" value="ASPARTATE AMINOTRANSFERASE"/>
    <property type="match status" value="1"/>
</dbReference>
<dbReference type="InterPro" id="IPR050596">
    <property type="entry name" value="AspAT/PAT-like"/>
</dbReference>
<keyword evidence="4 6" id="KW-0808">Transferase</keyword>
<dbReference type="OrthoDB" id="9802328at2"/>
<dbReference type="GO" id="GO:0008483">
    <property type="term" value="F:transaminase activity"/>
    <property type="evidence" value="ECO:0007669"/>
    <property type="project" value="UniProtKB-KW"/>
</dbReference>
<evidence type="ECO:0000313" key="8">
    <source>
        <dbReference type="EMBL" id="EOD00165.1"/>
    </source>
</evidence>
<comment type="cofactor">
    <cofactor evidence="1 6">
        <name>pyridoxal 5'-phosphate</name>
        <dbReference type="ChEBI" id="CHEBI:597326"/>
    </cofactor>
</comment>
<evidence type="ECO:0000256" key="5">
    <source>
        <dbReference type="ARBA" id="ARBA00022898"/>
    </source>
</evidence>
<dbReference type="InterPro" id="IPR015422">
    <property type="entry name" value="PyrdxlP-dep_Trfase_small"/>
</dbReference>
<gene>
    <name evidence="8" type="ORF">L21TH_1816</name>
</gene>
<evidence type="ECO:0000259" key="7">
    <source>
        <dbReference type="Pfam" id="PF00155"/>
    </source>
</evidence>
<evidence type="ECO:0000256" key="1">
    <source>
        <dbReference type="ARBA" id="ARBA00001933"/>
    </source>
</evidence>
<dbReference type="RefSeq" id="WP_006314518.1">
    <property type="nucleotide sequence ID" value="NZ_ARZA01000203.1"/>
</dbReference>
<keyword evidence="3 6" id="KW-0032">Aminotransferase</keyword>
<dbReference type="PANTHER" id="PTHR46383">
    <property type="entry name" value="ASPARTATE AMINOTRANSFERASE"/>
    <property type="match status" value="1"/>
</dbReference>
<evidence type="ECO:0000256" key="3">
    <source>
        <dbReference type="ARBA" id="ARBA00022576"/>
    </source>
</evidence>
<organism evidence="8 9">
    <name type="scientific">Caldisalinibacter kiritimatiensis</name>
    <dbReference type="NCBI Taxonomy" id="1304284"/>
    <lineage>
        <taxon>Bacteria</taxon>
        <taxon>Bacillati</taxon>
        <taxon>Bacillota</taxon>
        <taxon>Tissierellia</taxon>
        <taxon>Tissierellales</taxon>
        <taxon>Thermohalobacteraceae</taxon>
        <taxon>Caldisalinibacter</taxon>
    </lineage>
</organism>
<dbReference type="eggNOG" id="COG0436">
    <property type="taxonomic scope" value="Bacteria"/>
</dbReference>
<dbReference type="CDD" id="cd00609">
    <property type="entry name" value="AAT_like"/>
    <property type="match status" value="1"/>
</dbReference>
<dbReference type="Gene3D" id="3.90.1150.10">
    <property type="entry name" value="Aspartate Aminotransferase, domain 1"/>
    <property type="match status" value="1"/>
</dbReference>
<reference evidence="8 9" key="1">
    <citation type="journal article" date="2015" name="Geomicrobiol. J.">
        <title>Caldisalinibacter kiritimatiensis gen. nov., sp. nov., a moderately thermohalophilic thiosulfate-reducing bacterium from a hypersaline microbial mat.</title>
        <authorList>
            <person name="Ben Hania W."/>
            <person name="Joseph M."/>
            <person name="Fiebig A."/>
            <person name="Bunk B."/>
            <person name="Klenk H.-P."/>
            <person name="Fardeau M.-L."/>
            <person name="Spring S."/>
        </authorList>
    </citation>
    <scope>NUCLEOTIDE SEQUENCE [LARGE SCALE GENOMIC DNA]</scope>
    <source>
        <strain evidence="8 9">L21-TH-D2</strain>
    </source>
</reference>
<keyword evidence="5" id="KW-0663">Pyridoxal phosphate</keyword>
<sequence length="396" mass="44494">MLSERIRNMKPSMTVQLTDKLAELKRRGIDVISLNIGEPDFDTPKNIKEAAKKALDGGFTKYTMVSGIYELREGICEKLKKENNIDYTSDEVVVTFGAKQALTNSLLTLCDKGDEVILLTPCWVSYVEMVKLAEAKPVLIETNEKKGFLPDIKKIEKAITEKTKAILINTPNNPTGAVYPKKLLEKLAQLAVKYNFYIISDEIYEKLVYDNAEHISIASLAPEVKERTITINGFSKAFAMTGWRLGYALGPKEVIEGMAALQGHMTSGTNSIAQRGAVEALLNSDAHIEYMVNKYNERRKYLLDRLNNIELIECSDVKGAFYLFPDVSKLFGKRYKDEVIRNSIDVADLLLEEAYIAVVPGIAFEAPNNIRIAYSNSLDNIKEAMDRMEKVLLKIK</sequence>